<dbReference type="InterPro" id="IPR050708">
    <property type="entry name" value="T6SS_VgrG/RHS"/>
</dbReference>
<feature type="domain" description="Teneurin-like YD-shell" evidence="4">
    <location>
        <begin position="1397"/>
        <end position="1501"/>
    </location>
</feature>
<evidence type="ECO:0000256" key="1">
    <source>
        <dbReference type="ARBA" id="ARBA00022737"/>
    </source>
</evidence>
<reference evidence="5 6" key="1">
    <citation type="submission" date="2022-07" db="EMBL/GenBank/DDBJ databases">
        <title>Novel species in genus cellulomonas.</title>
        <authorList>
            <person name="Ye L."/>
        </authorList>
    </citation>
    <scope>NUCLEOTIDE SEQUENCE [LARGE SCALE GENOMIC DNA]</scope>
    <source>
        <strain evidence="6">zg-Y908</strain>
    </source>
</reference>
<feature type="compositionally biased region" description="Low complexity" evidence="2">
    <location>
        <begin position="1537"/>
        <end position="1555"/>
    </location>
</feature>
<evidence type="ECO:0000259" key="4">
    <source>
        <dbReference type="Pfam" id="PF25023"/>
    </source>
</evidence>
<dbReference type="Pfam" id="PF20148">
    <property type="entry name" value="DUF6531"/>
    <property type="match status" value="1"/>
</dbReference>
<proteinExistence type="predicted"/>
<feature type="region of interest" description="Disordered" evidence="2">
    <location>
        <begin position="1741"/>
        <end position="1764"/>
    </location>
</feature>
<accession>A0ABY5KAA1</accession>
<dbReference type="InterPro" id="IPR056823">
    <property type="entry name" value="TEN-like_YD-shell"/>
</dbReference>
<dbReference type="Pfam" id="PF05593">
    <property type="entry name" value="RHS_repeat"/>
    <property type="match status" value="11"/>
</dbReference>
<evidence type="ECO:0000313" key="5">
    <source>
        <dbReference type="EMBL" id="UUI65363.1"/>
    </source>
</evidence>
<dbReference type="NCBIfam" id="TIGR01643">
    <property type="entry name" value="YD_repeat_2x"/>
    <property type="match status" value="11"/>
</dbReference>
<dbReference type="Gene3D" id="2.180.10.10">
    <property type="entry name" value="RHS repeat-associated core"/>
    <property type="match status" value="6"/>
</dbReference>
<dbReference type="PANTHER" id="PTHR32305:SF15">
    <property type="entry name" value="PROTEIN RHSA-RELATED"/>
    <property type="match status" value="1"/>
</dbReference>
<gene>
    <name evidence="5" type="ORF">NP075_01070</name>
</gene>
<feature type="region of interest" description="Disordered" evidence="2">
    <location>
        <begin position="1992"/>
        <end position="2019"/>
    </location>
</feature>
<dbReference type="EMBL" id="CP101989">
    <property type="protein sequence ID" value="UUI65363.1"/>
    <property type="molecule type" value="Genomic_DNA"/>
</dbReference>
<name>A0ABY5KAA1_9CELL</name>
<dbReference type="InterPro" id="IPR031325">
    <property type="entry name" value="RHS_repeat"/>
</dbReference>
<dbReference type="SUPFAM" id="SSF101898">
    <property type="entry name" value="NHL repeat"/>
    <property type="match status" value="1"/>
</dbReference>
<protein>
    <submittedName>
        <fullName evidence="5">DUF6531 domain-containing protein</fullName>
    </submittedName>
</protein>
<dbReference type="NCBIfam" id="TIGR03696">
    <property type="entry name" value="Rhs_assc_core"/>
    <property type="match status" value="1"/>
</dbReference>
<dbReference type="InterPro" id="IPR045351">
    <property type="entry name" value="DUF6531"/>
</dbReference>
<evidence type="ECO:0000256" key="2">
    <source>
        <dbReference type="SAM" id="MobiDB-lite"/>
    </source>
</evidence>
<dbReference type="PANTHER" id="PTHR32305">
    <property type="match status" value="1"/>
</dbReference>
<feature type="compositionally biased region" description="Polar residues" evidence="2">
    <location>
        <begin position="2008"/>
        <end position="2019"/>
    </location>
</feature>
<dbReference type="InterPro" id="IPR006530">
    <property type="entry name" value="YD"/>
</dbReference>
<dbReference type="RefSeq" id="WP_256791374.1">
    <property type="nucleotide sequence ID" value="NZ_CP101989.1"/>
</dbReference>
<feature type="domain" description="Teneurin-like YD-shell" evidence="4">
    <location>
        <begin position="1551"/>
        <end position="1800"/>
    </location>
</feature>
<dbReference type="InterPro" id="IPR022385">
    <property type="entry name" value="Rhs_assc_core"/>
</dbReference>
<organism evidence="5 6">
    <name type="scientific">Cellulomonas wangsupingiae</name>
    <dbReference type="NCBI Taxonomy" id="2968085"/>
    <lineage>
        <taxon>Bacteria</taxon>
        <taxon>Bacillati</taxon>
        <taxon>Actinomycetota</taxon>
        <taxon>Actinomycetes</taxon>
        <taxon>Micrococcales</taxon>
        <taxon>Cellulomonadaceae</taxon>
        <taxon>Cellulomonas</taxon>
    </lineage>
</organism>
<evidence type="ECO:0000259" key="3">
    <source>
        <dbReference type="Pfam" id="PF20148"/>
    </source>
</evidence>
<feature type="domain" description="DUF6531" evidence="3">
    <location>
        <begin position="681"/>
        <end position="762"/>
    </location>
</feature>
<keyword evidence="6" id="KW-1185">Reference proteome</keyword>
<feature type="region of interest" description="Disordered" evidence="2">
    <location>
        <begin position="1535"/>
        <end position="1555"/>
    </location>
</feature>
<keyword evidence="1" id="KW-0677">Repeat</keyword>
<evidence type="ECO:0000313" key="6">
    <source>
        <dbReference type="Proteomes" id="UP001317322"/>
    </source>
</evidence>
<dbReference type="Pfam" id="PF25023">
    <property type="entry name" value="TEN_YD-shell"/>
    <property type="match status" value="2"/>
</dbReference>
<feature type="region of interest" description="Disordered" evidence="2">
    <location>
        <begin position="653"/>
        <end position="680"/>
    </location>
</feature>
<sequence length="2019" mass="213984">MVSAGEVATLTAAVDQPLEATGSRIDFWNTTLGASVGYCSIGTTCRVQVQVRTGAEHVFVARTGSLVSAPVSVARRPWSVSLSVDKTVFAAGEQVRLTAAPNQDPRKTDYTYALYFADQTTGRIIESCEVWSNDPLFATDNSCSFSTKFLTGDAHTYRAYIAKRDTTVANGGLITALTDIQAVSNDVSAARQPWSVSLSADKTVFAAGEQVRLTAAPNQDPRKTDYTYALYFADQTTGRIIESCEVWSNDPLFATDNSCAFSTKFLTGDAHTYRAYIAKRDTTVANGGLITALADIQAESNDVVLERDAWSVSLSADKTVFAAGEQVRLTAAPNQDPRKTDYTYALYFADQTTGRIIESCEVWSNDPLFATDNSCSFSTKFLTGDAHTYRAYIAKRDTTVANGALITALTDIQAVSNDVSAARQPWSVSLSADKTVFAAGEQVRLTAAPNQDPRKTDYTYALYFADQTTGRIIESCEVWSNDPLFATDNSCSFSTKFLTGDAHTYRAYIAKRDTTVANGGLITALTDIQAVSNDVSAARQPWSVSLSADKTVFAAGEQVRLTAAPNQDPRKTDYTYALYFADQTTGRIIESCEVWSNDPLFATDNSCSFSFPAPAGASHVYRAYVAKRDTTVANGGLITALTDIQAVSNGFSAPNAGGPTLPGETRGGSNPSQDCSQRCHGDPVNSVTGEFWETAADLEVPDSGPGLSWSRSFATTRAGTAGSLGFGWSTNYDVRLTSQGGSGLSSASWIEVVQENGSTTTFTSDGVGGFTAPLRVFATLERLENGTYRFVRRGSQVFLFDQSGRLTRVEDRNGNGVDVAYDDTGRLHQLSDDDGRSLTITWSGSRIDGVTDSTGRVVSYTYSDAGDLTRVKLPDGSVKGYSYDTSHRVVSLTHPDGGITRNEYDSSSRVVAQKDPLGRVTTFAYAAGQTTVTDPSGMVTIEKYTDGQVTSETKGAGTRLAATTTFTYGPTNQVEVTTDPLGRVTRFTYDGRGNRTSVTDPLGRTSTTTYDAFNNPLVVMNAEGESTTFAYDERGNLLSMTDPTGAVTAFTVNQDGTVATATDPLGRVTTYAYDAHGFVASVTGPDGAVVTTVHDTLGRLTATTDPRGTAPGADDDDFTSTFTYDAAGRRLTATDPVGAVVASAYDAAGRPVSMTDAAGATTTSEYDLAGQVTAVVDATGARTAFTYDGAGRVTAVTDPSGATTTTTYDQLGRPTAVTDALGRVSRSEYDAGNRVTATVSPSGKRTTYTYDAADQLLTVTDPLGKVTTTTYDRAGRPVTVTDADGRAVTTSYDRAGRPVKVLRADGSALRWEYDAAGKVTATIDAAGARTTYTYDAAGRRATATDTAGRTTTFGYDPAGLLTTLTQADGAVTTYTYDAAGRRTGTDYSDATPDASTVYDVAGRPARVTDATGTTTYDYDVLGRVLEVANGATSVGYAWDALGRLTELTYPTGQAVQREYDAVGQLTTVTDWADREYTYTYDVDGLTEQIAYPNGVTTGFDRDDNGQTMAVTTTGNGIDLLELAYGYTDAGLLADQGTTRSTQSRAPPTTPSTSSTYAWDDLARISQITGDHAGTFDFDAAGSVTALADGRTLTYDTARQLTTLLTPTTTPDAVPVTTGYTYDGRGNRATATTDTGPTAGTVTHAYNQANQLTSITGADSSTTTYTYAATGLRATATTGATTEQYTWDTLAGIPLLLTDATFAYVYGNGSVPLAQVDLTDGGIDYLHTDTLGSVRSTTDATGAVTSDADYDPYGRPEAPTSDPTAQVTRFGYAGEYTDPTGYLYLRARYYDPESAQFLTRDPLEATTGNPYGYTDGNPLQFTDPLGLDWLQNVSDFAAAFGDRVSFGGTRWVREQLGVDGVVNYCSTAYNSGGYGGAAVEVALALTGIGGLAKGAVGGIKNAVQLSARQADTAVGTAVVRYDANFALGQLTANGRATASQLDDFGAAQGWVRTQTATGPVKFVDENGVVRLTIKGGSDRAPGSALPHVEMRNASGQRVDSLGTPVTRKSPGNHTPITWDW</sequence>
<feature type="compositionally biased region" description="Polar residues" evidence="2">
    <location>
        <begin position="667"/>
        <end position="676"/>
    </location>
</feature>
<dbReference type="Proteomes" id="UP001317322">
    <property type="component" value="Chromosome"/>
</dbReference>